<dbReference type="KEGG" id="gtt:GUITHDRAFT_101812"/>
<name>L1JWR1_GUITC</name>
<organism evidence="1">
    <name type="scientific">Guillardia theta (strain CCMP2712)</name>
    <name type="common">Cryptophyte</name>
    <dbReference type="NCBI Taxonomy" id="905079"/>
    <lineage>
        <taxon>Eukaryota</taxon>
        <taxon>Cryptophyceae</taxon>
        <taxon>Pyrenomonadales</taxon>
        <taxon>Geminigeraceae</taxon>
        <taxon>Guillardia</taxon>
    </lineage>
</organism>
<evidence type="ECO:0000313" key="2">
    <source>
        <dbReference type="EnsemblProtists" id="EKX52650"/>
    </source>
</evidence>
<reference evidence="2" key="3">
    <citation type="submission" date="2016-03" db="UniProtKB">
        <authorList>
            <consortium name="EnsemblProtists"/>
        </authorList>
    </citation>
    <scope>IDENTIFICATION</scope>
</reference>
<reference evidence="1 3" key="1">
    <citation type="journal article" date="2012" name="Nature">
        <title>Algal genomes reveal evolutionary mosaicism and the fate of nucleomorphs.</title>
        <authorList>
            <consortium name="DOE Joint Genome Institute"/>
            <person name="Curtis B.A."/>
            <person name="Tanifuji G."/>
            <person name="Burki F."/>
            <person name="Gruber A."/>
            <person name="Irimia M."/>
            <person name="Maruyama S."/>
            <person name="Arias M.C."/>
            <person name="Ball S.G."/>
            <person name="Gile G.H."/>
            <person name="Hirakawa Y."/>
            <person name="Hopkins J.F."/>
            <person name="Kuo A."/>
            <person name="Rensing S.A."/>
            <person name="Schmutz J."/>
            <person name="Symeonidi A."/>
            <person name="Elias M."/>
            <person name="Eveleigh R.J."/>
            <person name="Herman E.K."/>
            <person name="Klute M.J."/>
            <person name="Nakayama T."/>
            <person name="Obornik M."/>
            <person name="Reyes-Prieto A."/>
            <person name="Armbrust E.V."/>
            <person name="Aves S.J."/>
            <person name="Beiko R.G."/>
            <person name="Coutinho P."/>
            <person name="Dacks J.B."/>
            <person name="Durnford D.G."/>
            <person name="Fast N.M."/>
            <person name="Green B.R."/>
            <person name="Grisdale C.J."/>
            <person name="Hempel F."/>
            <person name="Henrissat B."/>
            <person name="Hoppner M.P."/>
            <person name="Ishida K."/>
            <person name="Kim E."/>
            <person name="Koreny L."/>
            <person name="Kroth P.G."/>
            <person name="Liu Y."/>
            <person name="Malik S.B."/>
            <person name="Maier U.G."/>
            <person name="McRose D."/>
            <person name="Mock T."/>
            <person name="Neilson J.A."/>
            <person name="Onodera N.T."/>
            <person name="Poole A.M."/>
            <person name="Pritham E.J."/>
            <person name="Richards T.A."/>
            <person name="Rocap G."/>
            <person name="Roy S.W."/>
            <person name="Sarai C."/>
            <person name="Schaack S."/>
            <person name="Shirato S."/>
            <person name="Slamovits C.H."/>
            <person name="Spencer D.F."/>
            <person name="Suzuki S."/>
            <person name="Worden A.Z."/>
            <person name="Zauner S."/>
            <person name="Barry K."/>
            <person name="Bell C."/>
            <person name="Bharti A.K."/>
            <person name="Crow J.A."/>
            <person name="Grimwood J."/>
            <person name="Kramer R."/>
            <person name="Lindquist E."/>
            <person name="Lucas S."/>
            <person name="Salamov A."/>
            <person name="McFadden G.I."/>
            <person name="Lane C.E."/>
            <person name="Keeling P.J."/>
            <person name="Gray M.W."/>
            <person name="Grigoriev I.V."/>
            <person name="Archibald J.M."/>
        </authorList>
    </citation>
    <scope>NUCLEOTIDE SEQUENCE</scope>
    <source>
        <strain evidence="1 3">CCMP2712</strain>
    </source>
</reference>
<evidence type="ECO:0000313" key="3">
    <source>
        <dbReference type="Proteomes" id="UP000011087"/>
    </source>
</evidence>
<keyword evidence="3" id="KW-1185">Reference proteome</keyword>
<gene>
    <name evidence="1" type="ORF">GUITHDRAFT_101812</name>
</gene>
<sequence length="319" mass="36137">MVRVRDELDTSYHQLVMPPLTKDSPTWTRQFRSCQGALKLDEDTKERVIRDCDKAFNLECGSTFWLGASDKPRCSLEKMAQQIFMHFTQQVEFDASRSGVEWWVQMRLGGDGEAEPGVMGEDITLHWDKDEELVNTIGTHMTPYVGTVTYLTNYGAPTVVLNKAAPKQAEDVEGCYGSSRHLDAGKSIAFDGRLLHGALTGFIQPEMWQRRVTFLANVWLDHRPLQVNRFPQELLHRFAVSMDEIEFDLSAEEEILSVSIQDRATMGPWPSSDGGSQDTSTLSSRFRVDGRHHHVQVRYSCAEGFDACNFSGEKFENGF</sequence>
<dbReference type="OrthoDB" id="69177at2759"/>
<dbReference type="HOGENOM" id="CLU_872767_0_0_1"/>
<accession>L1JWR1</accession>
<dbReference type="EMBL" id="JH992972">
    <property type="protein sequence ID" value="EKX52650.1"/>
    <property type="molecule type" value="Genomic_DNA"/>
</dbReference>
<dbReference type="EnsemblProtists" id="EKX52650">
    <property type="protein sequence ID" value="EKX52650"/>
    <property type="gene ID" value="GUITHDRAFT_101812"/>
</dbReference>
<evidence type="ECO:0000313" key="1">
    <source>
        <dbReference type="EMBL" id="EKX52650.1"/>
    </source>
</evidence>
<dbReference type="AlphaFoldDB" id="L1JWR1"/>
<dbReference type="RefSeq" id="XP_005839630.1">
    <property type="nucleotide sequence ID" value="XM_005839573.1"/>
</dbReference>
<reference evidence="3" key="2">
    <citation type="submission" date="2012-11" db="EMBL/GenBank/DDBJ databases">
        <authorList>
            <person name="Kuo A."/>
            <person name="Curtis B.A."/>
            <person name="Tanifuji G."/>
            <person name="Burki F."/>
            <person name="Gruber A."/>
            <person name="Irimia M."/>
            <person name="Maruyama S."/>
            <person name="Arias M.C."/>
            <person name="Ball S.G."/>
            <person name="Gile G.H."/>
            <person name="Hirakawa Y."/>
            <person name="Hopkins J.F."/>
            <person name="Rensing S.A."/>
            <person name="Schmutz J."/>
            <person name="Symeonidi A."/>
            <person name="Elias M."/>
            <person name="Eveleigh R.J."/>
            <person name="Herman E.K."/>
            <person name="Klute M.J."/>
            <person name="Nakayama T."/>
            <person name="Obornik M."/>
            <person name="Reyes-Prieto A."/>
            <person name="Armbrust E.V."/>
            <person name="Aves S.J."/>
            <person name="Beiko R.G."/>
            <person name="Coutinho P."/>
            <person name="Dacks J.B."/>
            <person name="Durnford D.G."/>
            <person name="Fast N.M."/>
            <person name="Green B.R."/>
            <person name="Grisdale C."/>
            <person name="Hempe F."/>
            <person name="Henrissat B."/>
            <person name="Hoppner M.P."/>
            <person name="Ishida K.-I."/>
            <person name="Kim E."/>
            <person name="Koreny L."/>
            <person name="Kroth P.G."/>
            <person name="Liu Y."/>
            <person name="Malik S.-B."/>
            <person name="Maier U.G."/>
            <person name="McRose D."/>
            <person name="Mock T."/>
            <person name="Neilson J.A."/>
            <person name="Onodera N.T."/>
            <person name="Poole A.M."/>
            <person name="Pritham E.J."/>
            <person name="Richards T.A."/>
            <person name="Rocap G."/>
            <person name="Roy S.W."/>
            <person name="Sarai C."/>
            <person name="Schaack S."/>
            <person name="Shirato S."/>
            <person name="Slamovits C.H."/>
            <person name="Spencer D.F."/>
            <person name="Suzuki S."/>
            <person name="Worden A.Z."/>
            <person name="Zauner S."/>
            <person name="Barry K."/>
            <person name="Bell C."/>
            <person name="Bharti A.K."/>
            <person name="Crow J.A."/>
            <person name="Grimwood J."/>
            <person name="Kramer R."/>
            <person name="Lindquist E."/>
            <person name="Lucas S."/>
            <person name="Salamov A."/>
            <person name="McFadden G.I."/>
            <person name="Lane C.E."/>
            <person name="Keeling P.J."/>
            <person name="Gray M.W."/>
            <person name="Grigoriev I.V."/>
            <person name="Archibald J.M."/>
        </authorList>
    </citation>
    <scope>NUCLEOTIDE SEQUENCE</scope>
    <source>
        <strain evidence="3">CCMP2712</strain>
    </source>
</reference>
<dbReference type="eggNOG" id="ENOG502S5SS">
    <property type="taxonomic scope" value="Eukaryota"/>
</dbReference>
<dbReference type="GeneID" id="17309445"/>
<dbReference type="Proteomes" id="UP000011087">
    <property type="component" value="Unassembled WGS sequence"/>
</dbReference>
<dbReference type="PaxDb" id="55529-EKX52650"/>
<proteinExistence type="predicted"/>
<protein>
    <submittedName>
        <fullName evidence="1 2">Uncharacterized protein</fullName>
    </submittedName>
</protein>